<reference evidence="3" key="1">
    <citation type="submission" date="2025-08" db="UniProtKB">
        <authorList>
            <consortium name="Ensembl"/>
        </authorList>
    </citation>
    <scope>IDENTIFICATION</scope>
</reference>
<dbReference type="SUPFAM" id="SSF49899">
    <property type="entry name" value="Concanavalin A-like lectins/glucanases"/>
    <property type="match status" value="1"/>
</dbReference>
<dbReference type="InterPro" id="IPR050617">
    <property type="entry name" value="E3_ligase_FN3/SPRY"/>
</dbReference>
<proteinExistence type="predicted"/>
<keyword evidence="1" id="KW-0472">Membrane</keyword>
<dbReference type="PROSITE" id="PS50188">
    <property type="entry name" value="B302_SPRY"/>
    <property type="match status" value="1"/>
</dbReference>
<keyword evidence="4" id="KW-1185">Reference proteome</keyword>
<sequence length="107" mass="12181">MFNSNNSVSLLTNINWCIHVNNWMQYTFAAKHNNETKTLDILVPDRIGVYYNFDGGQLTFYSTISNVPLHTFRMKFTQPLLLAFMIWYGGLAGSTGLQVPKHPALPI</sequence>
<feature type="domain" description="B30.2/SPRY" evidence="2">
    <location>
        <begin position="1"/>
        <end position="104"/>
    </location>
</feature>
<dbReference type="InterPro" id="IPR003877">
    <property type="entry name" value="SPRY_dom"/>
</dbReference>
<protein>
    <recommendedName>
        <fullName evidence="2">B30.2/SPRY domain-containing protein</fullName>
    </recommendedName>
</protein>
<dbReference type="InterPro" id="IPR043136">
    <property type="entry name" value="B30.2/SPRY_sf"/>
</dbReference>
<evidence type="ECO:0000313" key="3">
    <source>
        <dbReference type="Ensembl" id="ENSPCLP00000002327.1"/>
    </source>
</evidence>
<feature type="transmembrane region" description="Helical" evidence="1">
    <location>
        <begin position="80"/>
        <end position="99"/>
    </location>
</feature>
<organism evidence="3 4">
    <name type="scientific">Phasianus colchicus</name>
    <name type="common">Common pheasant</name>
    <dbReference type="NCBI Taxonomy" id="9054"/>
    <lineage>
        <taxon>Eukaryota</taxon>
        <taxon>Metazoa</taxon>
        <taxon>Chordata</taxon>
        <taxon>Craniata</taxon>
        <taxon>Vertebrata</taxon>
        <taxon>Euteleostomi</taxon>
        <taxon>Archelosauria</taxon>
        <taxon>Archosauria</taxon>
        <taxon>Dinosauria</taxon>
        <taxon>Saurischia</taxon>
        <taxon>Theropoda</taxon>
        <taxon>Coelurosauria</taxon>
        <taxon>Aves</taxon>
        <taxon>Neognathae</taxon>
        <taxon>Galloanserae</taxon>
        <taxon>Galliformes</taxon>
        <taxon>Phasianidae</taxon>
        <taxon>Phasianinae</taxon>
        <taxon>Phasianus</taxon>
    </lineage>
</organism>
<evidence type="ECO:0000313" key="4">
    <source>
        <dbReference type="Proteomes" id="UP000472261"/>
    </source>
</evidence>
<dbReference type="InterPro" id="IPR001870">
    <property type="entry name" value="B30.2/SPRY"/>
</dbReference>
<dbReference type="Ensembl" id="ENSPCLT00000003179.1">
    <property type="protein sequence ID" value="ENSPCLP00000002327.1"/>
    <property type="gene ID" value="ENSPCLG00000001975.1"/>
</dbReference>
<reference evidence="3" key="2">
    <citation type="submission" date="2025-09" db="UniProtKB">
        <authorList>
            <consortium name="Ensembl"/>
        </authorList>
    </citation>
    <scope>IDENTIFICATION</scope>
</reference>
<dbReference type="InterPro" id="IPR013320">
    <property type="entry name" value="ConA-like_dom_sf"/>
</dbReference>
<name>A0A669P0Q8_PHACC</name>
<evidence type="ECO:0000256" key="1">
    <source>
        <dbReference type="SAM" id="Phobius"/>
    </source>
</evidence>
<dbReference type="Gene3D" id="2.60.120.920">
    <property type="match status" value="1"/>
</dbReference>
<keyword evidence="1" id="KW-0812">Transmembrane</keyword>
<accession>A0A669P0Q8</accession>
<dbReference type="Pfam" id="PF00622">
    <property type="entry name" value="SPRY"/>
    <property type="match status" value="1"/>
</dbReference>
<dbReference type="PANTHER" id="PTHR24099">
    <property type="entry name" value="E3 UBIQUITIN-PROTEIN LIGASE TRIM36-RELATED"/>
    <property type="match status" value="1"/>
</dbReference>
<dbReference type="AlphaFoldDB" id="A0A669P0Q8"/>
<dbReference type="PANTHER" id="PTHR24099:SF8">
    <property type="entry name" value="FSD1-LIKE PROTEIN"/>
    <property type="match status" value="1"/>
</dbReference>
<evidence type="ECO:0000259" key="2">
    <source>
        <dbReference type="PROSITE" id="PS50188"/>
    </source>
</evidence>
<keyword evidence="1" id="KW-1133">Transmembrane helix</keyword>
<dbReference type="Proteomes" id="UP000472261">
    <property type="component" value="Unplaced"/>
</dbReference>